<keyword evidence="1" id="KW-0812">Transmembrane</keyword>
<keyword evidence="4" id="KW-1185">Reference proteome</keyword>
<dbReference type="Proteomes" id="UP000198287">
    <property type="component" value="Unassembled WGS sequence"/>
</dbReference>
<accession>A0A226D9V2</accession>
<feature type="transmembrane region" description="Helical" evidence="1">
    <location>
        <begin position="373"/>
        <end position="392"/>
    </location>
</feature>
<proteinExistence type="predicted"/>
<dbReference type="AlphaFoldDB" id="A0A226D9V2"/>
<protein>
    <submittedName>
        <fullName evidence="3">Uncharacterized protein</fullName>
    </submittedName>
</protein>
<evidence type="ECO:0000313" key="3">
    <source>
        <dbReference type="EMBL" id="OXA41999.1"/>
    </source>
</evidence>
<feature type="chain" id="PRO_5012352836" evidence="2">
    <location>
        <begin position="27"/>
        <end position="743"/>
    </location>
</feature>
<feature type="transmembrane region" description="Helical" evidence="1">
    <location>
        <begin position="428"/>
        <end position="449"/>
    </location>
</feature>
<evidence type="ECO:0000256" key="2">
    <source>
        <dbReference type="SAM" id="SignalP"/>
    </source>
</evidence>
<sequence length="743" mass="85145">MNIFNSIPSFVAALATFLSPLCVGGAATEQSPKIDLFTQGVRIKVTDYFVPFINCTTMVFARDKWSTETNSPKHGPIISLGYDTNISLVTGKMIQEKFSVAQRRNKAAYCWTTVTILPEETGMFKGNEYFKFVGQSSFIDKAWRSHYFILMTGVVNDIKLDNWMDLQIFDYFGLIELIVVDIDQHPSSLLQYKYYNMYFNCGIPLINELRKYIGVHAIEMEQSAAWHHIECSQDNCFDSFTQLGKKLSLRGKYFWTVEQLSLANIAILRDPVDQMADKSKPSTRHIYKNLADATSFHQFLSFVILQDVLIYGFVGKMPYHYFRDMWRLSGFPTGGYDFVIHDVKTYSFVSCYGVKLNSTMLDALSSPFDDTSWAYLGICFVTVALLLISILRRCSSNAILLVLGISLENSVSLSHFETKFRRKRYSMVGVHSLFAIWTILVGTVFTNWYKTLFTMEMIVPTVYKSTWTSLMEVEGIRIFMPFFLLTGNAVEAYTADFYRYFFFYYQLLGISYHISFNGKQDKDRKIATNLFRRLQPHFGMDDNINVVRNGTFISTVGFHELPVYNRSTLEDFPIQPVLYDGEDSYRVALIDTKENIAKITNFLNDHHQTATYVKVDGESFFTERRPDIRGWGMPPIRSDYVKKRLKRLISSGIVTHLKDMYNMWRPPKLLGYSANSTVPSVKAVSRLDFSSKVATAQLIGSIWRSCDFDIPNLDATTPLEVIGFLVDALPKPFTCFEDPSSIG</sequence>
<comment type="caution">
    <text evidence="3">The sequence shown here is derived from an EMBL/GenBank/DDBJ whole genome shotgun (WGS) entry which is preliminary data.</text>
</comment>
<evidence type="ECO:0000256" key="1">
    <source>
        <dbReference type="SAM" id="Phobius"/>
    </source>
</evidence>
<organism evidence="3 4">
    <name type="scientific">Folsomia candida</name>
    <name type="common">Springtail</name>
    <dbReference type="NCBI Taxonomy" id="158441"/>
    <lineage>
        <taxon>Eukaryota</taxon>
        <taxon>Metazoa</taxon>
        <taxon>Ecdysozoa</taxon>
        <taxon>Arthropoda</taxon>
        <taxon>Hexapoda</taxon>
        <taxon>Collembola</taxon>
        <taxon>Entomobryomorpha</taxon>
        <taxon>Isotomoidea</taxon>
        <taxon>Isotomidae</taxon>
        <taxon>Proisotominae</taxon>
        <taxon>Folsomia</taxon>
    </lineage>
</organism>
<feature type="signal peptide" evidence="2">
    <location>
        <begin position="1"/>
        <end position="26"/>
    </location>
</feature>
<keyword evidence="1" id="KW-1133">Transmembrane helix</keyword>
<gene>
    <name evidence="3" type="ORF">Fcan01_23312</name>
</gene>
<dbReference type="EMBL" id="LNIX01000027">
    <property type="protein sequence ID" value="OXA41999.1"/>
    <property type="molecule type" value="Genomic_DNA"/>
</dbReference>
<name>A0A226D9V2_FOLCA</name>
<evidence type="ECO:0000313" key="4">
    <source>
        <dbReference type="Proteomes" id="UP000198287"/>
    </source>
</evidence>
<keyword evidence="1" id="KW-0472">Membrane</keyword>
<reference evidence="3 4" key="1">
    <citation type="submission" date="2015-12" db="EMBL/GenBank/DDBJ databases">
        <title>The genome of Folsomia candida.</title>
        <authorList>
            <person name="Faddeeva A."/>
            <person name="Derks M.F."/>
            <person name="Anvar Y."/>
            <person name="Smit S."/>
            <person name="Van Straalen N."/>
            <person name="Roelofs D."/>
        </authorList>
    </citation>
    <scope>NUCLEOTIDE SEQUENCE [LARGE SCALE GENOMIC DNA]</scope>
    <source>
        <strain evidence="3 4">VU population</strain>
        <tissue evidence="3">Whole body</tissue>
    </source>
</reference>
<keyword evidence="2" id="KW-0732">Signal</keyword>